<dbReference type="AlphaFoldDB" id="A8ZYJ3"/>
<dbReference type="HOGENOM" id="CLU_197587_1_0_7"/>
<accession>A8ZYJ3</accession>
<proteinExistence type="predicted"/>
<gene>
    <name evidence="1" type="ordered locus">Dole_2915</name>
</gene>
<keyword evidence="2" id="KW-1185">Reference proteome</keyword>
<dbReference type="eggNOG" id="ENOG5031DRG">
    <property type="taxonomic scope" value="Bacteria"/>
</dbReference>
<sequence length="67" mass="7425">MMIPPKDKPVVRLTGHDGNAFAVMGTVRKALKRAGADTEYVDKYFREATAGDYNTLLAVTMDYVDVE</sequence>
<organism evidence="1 2">
    <name type="scientific">Desulfosudis oleivorans (strain DSM 6200 / JCM 39069 / Hxd3)</name>
    <name type="common">Desulfococcus oleovorans</name>
    <dbReference type="NCBI Taxonomy" id="96561"/>
    <lineage>
        <taxon>Bacteria</taxon>
        <taxon>Pseudomonadati</taxon>
        <taxon>Thermodesulfobacteriota</taxon>
        <taxon>Desulfobacteria</taxon>
        <taxon>Desulfobacterales</taxon>
        <taxon>Desulfosudaceae</taxon>
        <taxon>Desulfosudis</taxon>
    </lineage>
</organism>
<dbReference type="EMBL" id="CP000859">
    <property type="protein sequence ID" value="ABW68718.1"/>
    <property type="molecule type" value="Genomic_DNA"/>
</dbReference>
<evidence type="ECO:0000313" key="1">
    <source>
        <dbReference type="EMBL" id="ABW68718.1"/>
    </source>
</evidence>
<dbReference type="KEGG" id="dol:Dole_2915"/>
<dbReference type="Proteomes" id="UP000008561">
    <property type="component" value="Chromosome"/>
</dbReference>
<reference evidence="1 2" key="1">
    <citation type="submission" date="2007-10" db="EMBL/GenBank/DDBJ databases">
        <title>Complete sequence of Desulfococcus oleovorans Hxd3.</title>
        <authorList>
            <consortium name="US DOE Joint Genome Institute"/>
            <person name="Copeland A."/>
            <person name="Lucas S."/>
            <person name="Lapidus A."/>
            <person name="Barry K."/>
            <person name="Glavina del Rio T."/>
            <person name="Dalin E."/>
            <person name="Tice H."/>
            <person name="Pitluck S."/>
            <person name="Kiss H."/>
            <person name="Brettin T."/>
            <person name="Bruce D."/>
            <person name="Detter J.C."/>
            <person name="Han C."/>
            <person name="Schmutz J."/>
            <person name="Larimer F."/>
            <person name="Land M."/>
            <person name="Hauser L."/>
            <person name="Kyrpides N."/>
            <person name="Kim E."/>
            <person name="Wawrik B."/>
            <person name="Richardson P."/>
        </authorList>
    </citation>
    <scope>NUCLEOTIDE SEQUENCE [LARGE SCALE GENOMIC DNA]</scope>
    <source>
        <strain evidence="2">DSM 6200 / JCM 39069 / Hxd3</strain>
    </source>
</reference>
<dbReference type="STRING" id="96561.Dole_2915"/>
<evidence type="ECO:0000313" key="2">
    <source>
        <dbReference type="Proteomes" id="UP000008561"/>
    </source>
</evidence>
<name>A8ZYJ3_DESOH</name>
<protein>
    <submittedName>
        <fullName evidence="1">Uncharacterized protein</fullName>
    </submittedName>
</protein>